<evidence type="ECO:0000256" key="5">
    <source>
        <dbReference type="ARBA" id="ARBA00023027"/>
    </source>
</evidence>
<dbReference type="InterPro" id="IPR036188">
    <property type="entry name" value="FAD/NAD-bd_sf"/>
</dbReference>
<feature type="domain" description="FAD/NAD(P)-binding" evidence="6">
    <location>
        <begin position="16"/>
        <end position="350"/>
    </location>
</feature>
<dbReference type="PANTHER" id="PTHR43706:SF9">
    <property type="entry name" value="TYPE II NADH:QUINONE OXIDOREDUCTASE"/>
    <property type="match status" value="1"/>
</dbReference>
<evidence type="ECO:0000256" key="4">
    <source>
        <dbReference type="ARBA" id="ARBA00023002"/>
    </source>
</evidence>
<protein>
    <submittedName>
        <fullName evidence="7">NAD(P)/FAD-dependent oxidoreductase</fullName>
    </submittedName>
</protein>
<sequence length="446" mass="49347">MHVQIKFGATDVGIRKIVVVGGGAAGLELATHLGRRLGKHDRAQVTLIDATRTHVWKPLLHQVAAGTFDPAQHALGYLAHARWNHYRFRLGVMQDLDRIKREIILAPLHNETGEELIPSRTFSYDYLVFAVGSVSNDFGIPGVQEHCLMLDTKSQASNFQQQLLEALIKANTQTEALQDGQLDVAIVGAGATGVELAAQLHQVTRQIAQYGFETIEPDRHIHLHILDAGPSILPALPEKLSSQVQKELESLGIQVHVSEMVTKVTEDAVHTDSGLVIPAAIKVWAAGIKGPDFLAQLDLSVNRINQLKVHGDLTLEDDERIYAIGDCAACVMNEQGELVPPRAQAAHQQASFVAKALLKRIKGQRFDKRYIYRDYGSLVTLGRYSTVGNLMGAITGSIRVSGWIARWVYLSLYKMHQLTLFGWWRTGLTTLARMLRRSIDPAIKLH</sequence>
<dbReference type="InterPro" id="IPR045024">
    <property type="entry name" value="NDH-2"/>
</dbReference>
<accession>A0A9E4K242</accession>
<gene>
    <name evidence="7" type="ORF">JAZ04_01780</name>
</gene>
<dbReference type="SUPFAM" id="SSF51905">
    <property type="entry name" value="FAD/NAD(P)-binding domain"/>
    <property type="match status" value="1"/>
</dbReference>
<dbReference type="InterPro" id="IPR023753">
    <property type="entry name" value="FAD/NAD-binding_dom"/>
</dbReference>
<proteinExistence type="inferred from homology"/>
<evidence type="ECO:0000313" key="8">
    <source>
        <dbReference type="Proteomes" id="UP000886687"/>
    </source>
</evidence>
<name>A0A9E4K242_9GAMM</name>
<evidence type="ECO:0000313" key="7">
    <source>
        <dbReference type="EMBL" id="MCG7937573.1"/>
    </source>
</evidence>
<keyword evidence="2" id="KW-0285">Flavoprotein</keyword>
<evidence type="ECO:0000256" key="1">
    <source>
        <dbReference type="ARBA" id="ARBA00005272"/>
    </source>
</evidence>
<comment type="similarity">
    <text evidence="1">Belongs to the NADH dehydrogenase family.</text>
</comment>
<keyword evidence="4" id="KW-0560">Oxidoreductase</keyword>
<evidence type="ECO:0000259" key="6">
    <source>
        <dbReference type="Pfam" id="PF07992"/>
    </source>
</evidence>
<dbReference type="GO" id="GO:0008137">
    <property type="term" value="F:NADH dehydrogenase (ubiquinone) activity"/>
    <property type="evidence" value="ECO:0007669"/>
    <property type="project" value="TreeGrafter"/>
</dbReference>
<dbReference type="PANTHER" id="PTHR43706">
    <property type="entry name" value="NADH DEHYDROGENASE"/>
    <property type="match status" value="1"/>
</dbReference>
<dbReference type="PRINTS" id="PR00368">
    <property type="entry name" value="FADPNR"/>
</dbReference>
<dbReference type="Pfam" id="PF07992">
    <property type="entry name" value="Pyr_redox_2"/>
    <property type="match status" value="1"/>
</dbReference>
<comment type="caution">
    <text evidence="7">The sequence shown here is derived from an EMBL/GenBank/DDBJ whole genome shotgun (WGS) entry which is preliminary data.</text>
</comment>
<keyword evidence="3" id="KW-0274">FAD</keyword>
<dbReference type="EMBL" id="JAEPDI010000001">
    <property type="protein sequence ID" value="MCG7937573.1"/>
    <property type="molecule type" value="Genomic_DNA"/>
</dbReference>
<evidence type="ECO:0000256" key="3">
    <source>
        <dbReference type="ARBA" id="ARBA00022827"/>
    </source>
</evidence>
<dbReference type="Gene3D" id="3.50.50.100">
    <property type="match status" value="1"/>
</dbReference>
<dbReference type="PRINTS" id="PR00411">
    <property type="entry name" value="PNDRDTASEI"/>
</dbReference>
<dbReference type="Proteomes" id="UP000886687">
    <property type="component" value="Unassembled WGS sequence"/>
</dbReference>
<dbReference type="AlphaFoldDB" id="A0A9E4K242"/>
<organism evidence="7 8">
    <name type="scientific">Candidatus Thiodiazotropha lotti</name>
    <dbReference type="NCBI Taxonomy" id="2792787"/>
    <lineage>
        <taxon>Bacteria</taxon>
        <taxon>Pseudomonadati</taxon>
        <taxon>Pseudomonadota</taxon>
        <taxon>Gammaproteobacteria</taxon>
        <taxon>Chromatiales</taxon>
        <taxon>Sedimenticolaceae</taxon>
        <taxon>Candidatus Thiodiazotropha</taxon>
    </lineage>
</organism>
<reference evidence="7" key="1">
    <citation type="journal article" date="2021" name="Proc. Natl. Acad. Sci. U.S.A.">
        <title>Global biogeography of chemosynthetic symbionts reveals both localized and globally distributed symbiont groups. .</title>
        <authorList>
            <person name="Osvatic J.T."/>
            <person name="Wilkins L.G.E."/>
            <person name="Leibrecht L."/>
            <person name="Leray M."/>
            <person name="Zauner S."/>
            <person name="Polzin J."/>
            <person name="Camacho Y."/>
            <person name="Gros O."/>
            <person name="van Gils J.A."/>
            <person name="Eisen J.A."/>
            <person name="Petersen J.M."/>
            <person name="Yuen B."/>
        </authorList>
    </citation>
    <scope>NUCLEOTIDE SEQUENCE</scope>
    <source>
        <strain evidence="7">MAGL173</strain>
    </source>
</reference>
<evidence type="ECO:0000256" key="2">
    <source>
        <dbReference type="ARBA" id="ARBA00022630"/>
    </source>
</evidence>
<keyword evidence="5" id="KW-0520">NAD</keyword>
<dbReference type="GO" id="GO:0003954">
    <property type="term" value="F:NADH dehydrogenase activity"/>
    <property type="evidence" value="ECO:0007669"/>
    <property type="project" value="InterPro"/>
</dbReference>